<sequence>MAKRPMYGMDIHNRTDYIAYQFQLFPLTFPLITVLAGVFYLLPTFVIVGKMVKIYYETSQRTTTVSIQRHLFLAFLLMQIANFFYILTDFMVVRIPATGILTSICAETQPNQMLKMPYLLAFISSYLSMLFPVIFCANRAIIVFFPKNHNEMCSKFMKLSLPLTVILPGCFTFFMIPAVGHCTQLTAPYPMGAVMFTLDLKVPINEYTHLLTSFFCTLFTFSINITMLIKVRHILFYKKSISRNANKNYKAELSLTITMISLFVPFFINALIVVLALRNPSLIGYILSIRPIFIDTATVFEPWAFYYTHPMFKRYKRKTTVSSSPIAMVVSSSGHSR</sequence>
<feature type="transmembrane region" description="Helical" evidence="1">
    <location>
        <begin position="118"/>
        <end position="145"/>
    </location>
</feature>
<evidence type="ECO:0000313" key="3">
    <source>
        <dbReference type="Proteomes" id="UP000827892"/>
    </source>
</evidence>
<feature type="transmembrane region" description="Helical" evidence="1">
    <location>
        <begin position="283"/>
        <end position="308"/>
    </location>
</feature>
<evidence type="ECO:0000256" key="1">
    <source>
        <dbReference type="SAM" id="Phobius"/>
    </source>
</evidence>
<keyword evidence="1" id="KW-1133">Transmembrane helix</keyword>
<evidence type="ECO:0000313" key="2">
    <source>
        <dbReference type="EMBL" id="ULU13728.1"/>
    </source>
</evidence>
<proteinExistence type="predicted"/>
<dbReference type="PANTHER" id="PTHR46045:SF5">
    <property type="entry name" value="SERPENTINE RECEPTOR, CLASS U"/>
    <property type="match status" value="1"/>
</dbReference>
<organism evidence="2 3">
    <name type="scientific">Caenorhabditis briggsae</name>
    <dbReference type="NCBI Taxonomy" id="6238"/>
    <lineage>
        <taxon>Eukaryota</taxon>
        <taxon>Metazoa</taxon>
        <taxon>Ecdysozoa</taxon>
        <taxon>Nematoda</taxon>
        <taxon>Chromadorea</taxon>
        <taxon>Rhabditida</taxon>
        <taxon>Rhabditina</taxon>
        <taxon>Rhabditomorpha</taxon>
        <taxon>Rhabditoidea</taxon>
        <taxon>Rhabditidae</taxon>
        <taxon>Peloderinae</taxon>
        <taxon>Caenorhabditis</taxon>
    </lineage>
</organism>
<keyword evidence="1" id="KW-0812">Transmembrane</keyword>
<dbReference type="InterPro" id="IPR003839">
    <property type="entry name" value="7TM_GPCR_serpentine_rcpt_Sru"/>
</dbReference>
<dbReference type="AlphaFoldDB" id="A0AAE9DWW2"/>
<keyword evidence="1" id="KW-0472">Membrane</keyword>
<feature type="transmembrane region" description="Helical" evidence="1">
    <location>
        <begin position="207"/>
        <end position="231"/>
    </location>
</feature>
<accession>A0AAE9DWW2</accession>
<feature type="transmembrane region" description="Helical" evidence="1">
    <location>
        <begin position="70"/>
        <end position="87"/>
    </location>
</feature>
<feature type="transmembrane region" description="Helical" evidence="1">
    <location>
        <begin position="165"/>
        <end position="187"/>
    </location>
</feature>
<dbReference type="PANTHER" id="PTHR46045">
    <property type="entry name" value="SERPENTINE RECEPTOR, CLASS U-RELATED"/>
    <property type="match status" value="1"/>
</dbReference>
<reference evidence="2 3" key="1">
    <citation type="submission" date="2022-05" db="EMBL/GenBank/DDBJ databases">
        <title>Chromosome-level reference genomes for two strains of Caenorhabditis briggsae: an improved platform for comparative genomics.</title>
        <authorList>
            <person name="Stevens L."/>
            <person name="Andersen E.C."/>
        </authorList>
    </citation>
    <scope>NUCLEOTIDE SEQUENCE [LARGE SCALE GENOMIC DNA]</scope>
    <source>
        <strain evidence="2">QX1410_ONT</strain>
        <tissue evidence="2">Whole-organism</tissue>
    </source>
</reference>
<dbReference type="EMBL" id="CP090891">
    <property type="protein sequence ID" value="ULU13728.1"/>
    <property type="molecule type" value="Genomic_DNA"/>
</dbReference>
<dbReference type="Pfam" id="PF10322">
    <property type="entry name" value="7TM_GPCR_Sru"/>
    <property type="match status" value="1"/>
</dbReference>
<dbReference type="Proteomes" id="UP000827892">
    <property type="component" value="Chromosome I"/>
</dbReference>
<name>A0AAE9DWW2_CAEBR</name>
<feature type="transmembrane region" description="Helical" evidence="1">
    <location>
        <begin position="252"/>
        <end position="277"/>
    </location>
</feature>
<feature type="transmembrane region" description="Helical" evidence="1">
    <location>
        <begin position="27"/>
        <end position="49"/>
    </location>
</feature>
<gene>
    <name evidence="2" type="ORF">L3Y34_016303</name>
</gene>
<protein>
    <submittedName>
        <fullName evidence="2">Uncharacterized protein</fullName>
    </submittedName>
</protein>
<dbReference type="SUPFAM" id="SSF81321">
    <property type="entry name" value="Family A G protein-coupled receptor-like"/>
    <property type="match status" value="1"/>
</dbReference>